<keyword evidence="1" id="KW-0808">Transferase</keyword>
<dbReference type="Proteomes" id="UP000234681">
    <property type="component" value="Chromosome 9"/>
</dbReference>
<dbReference type="GO" id="GO:0007229">
    <property type="term" value="P:integrin-mediated signaling pathway"/>
    <property type="evidence" value="ECO:0007669"/>
    <property type="project" value="UniProtKB-KW"/>
</dbReference>
<keyword evidence="1" id="KW-0401">Integrin</keyword>
<dbReference type="AlphaFoldDB" id="A6JQR5"/>
<gene>
    <name evidence="1 3" type="primary">Ilkap</name>
    <name evidence="1" type="ORF">rCG_55437</name>
</gene>
<organism evidence="1 2">
    <name type="scientific">Rattus norvegicus</name>
    <name type="common">Rat</name>
    <dbReference type="NCBI Taxonomy" id="10116"/>
    <lineage>
        <taxon>Eukaryota</taxon>
        <taxon>Metazoa</taxon>
        <taxon>Chordata</taxon>
        <taxon>Craniata</taxon>
        <taxon>Vertebrata</taxon>
        <taxon>Euteleostomi</taxon>
        <taxon>Mammalia</taxon>
        <taxon>Eutheria</taxon>
        <taxon>Euarchontoglires</taxon>
        <taxon>Glires</taxon>
        <taxon>Rodentia</taxon>
        <taxon>Myomorpha</taxon>
        <taxon>Muroidea</taxon>
        <taxon>Muridae</taxon>
        <taxon>Murinae</taxon>
        <taxon>Rattus</taxon>
    </lineage>
</organism>
<protein>
    <submittedName>
        <fullName evidence="1">Integrin-linked kinase-associated serine/threonine phosphatase 2C, isoform CRA_j</fullName>
    </submittedName>
</protein>
<reference evidence="1" key="1">
    <citation type="journal article" date="2005" name="Genome Res.">
        <title>Gene and alternative splicing annotation with AIR.</title>
        <authorList>
            <person name="Florea L."/>
            <person name="Di Francesco V."/>
            <person name="Miller J."/>
            <person name="Turner R."/>
            <person name="Yao A."/>
            <person name="Harris M."/>
            <person name="Walenz B."/>
            <person name="Mobarry C."/>
            <person name="Merkulov G.V."/>
            <person name="Charlab R."/>
            <person name="Dew I."/>
            <person name="Deng Z."/>
            <person name="Istrail S."/>
            <person name="Li P."/>
            <person name="Sutton G."/>
        </authorList>
    </citation>
    <scope>NUCLEOTIDE SEQUENCE</scope>
    <source>
        <strain evidence="1">BN</strain>
    </source>
</reference>
<sequence>MRRSRPEKGSLLLMPAMKLHATGWLTRQCSGARQIT</sequence>
<evidence type="ECO:0000313" key="2">
    <source>
        <dbReference type="Proteomes" id="UP000234681"/>
    </source>
</evidence>
<proteinExistence type="predicted"/>
<dbReference type="GO" id="GO:0016301">
    <property type="term" value="F:kinase activity"/>
    <property type="evidence" value="ECO:0007669"/>
    <property type="project" value="UniProtKB-KW"/>
</dbReference>
<dbReference type="EMBL" id="CH473997">
    <property type="protein sequence ID" value="EDL92027.1"/>
    <property type="molecule type" value="Genomic_DNA"/>
</dbReference>
<keyword evidence="1" id="KW-0418">Kinase</keyword>
<accession>A6JQR5</accession>
<name>A6JQR5_RAT</name>
<dbReference type="RGD" id="620128">
    <property type="gene designation" value="Ilkap"/>
</dbReference>
<evidence type="ECO:0000313" key="3">
    <source>
        <dbReference type="RGD" id="620128"/>
    </source>
</evidence>
<dbReference type="EMBL" id="CH473997">
    <property type="protein sequence ID" value="EDL92026.1"/>
    <property type="molecule type" value="Genomic_DNA"/>
</dbReference>
<reference evidence="1 2" key="2">
    <citation type="submission" date="2005-09" db="EMBL/GenBank/DDBJ databases">
        <authorList>
            <person name="Mural R.J."/>
            <person name="Li P.W."/>
            <person name="Adams M.D."/>
            <person name="Amanatides P.G."/>
            <person name="Baden-Tillson H."/>
            <person name="Barnstead M."/>
            <person name="Chin S.H."/>
            <person name="Dew I."/>
            <person name="Evans C.A."/>
            <person name="Ferriera S."/>
            <person name="Flanigan M."/>
            <person name="Fosler C."/>
            <person name="Glodek A."/>
            <person name="Gu Z."/>
            <person name="Holt R.A."/>
            <person name="Jennings D."/>
            <person name="Kraft C.L."/>
            <person name="Lu F."/>
            <person name="Nguyen T."/>
            <person name="Nusskern D.R."/>
            <person name="Pfannkoch C.M."/>
            <person name="Sitter C."/>
            <person name="Sutton G.G."/>
            <person name="Venter J.C."/>
            <person name="Wang Z."/>
            <person name="Woodage T."/>
            <person name="Zheng X.H."/>
            <person name="Zhong F."/>
        </authorList>
    </citation>
    <scope>NUCLEOTIDE SEQUENCE [LARGE SCALE GENOMIC DNA]</scope>
    <source>
        <strain evidence="1">BN</strain>
        <strain evidence="2">BN, Sprague-Dawley</strain>
    </source>
</reference>
<evidence type="ECO:0000313" key="1">
    <source>
        <dbReference type="EMBL" id="EDL92026.1"/>
    </source>
</evidence>